<comment type="caution">
    <text evidence="2">The sequence shown here is derived from an EMBL/GenBank/DDBJ whole genome shotgun (WGS) entry which is preliminary data.</text>
</comment>
<dbReference type="RefSeq" id="WP_279388963.1">
    <property type="nucleotide sequence ID" value="NZ_SLXV01000044.1"/>
</dbReference>
<evidence type="ECO:0000259" key="1">
    <source>
        <dbReference type="Pfam" id="PF01695"/>
    </source>
</evidence>
<dbReference type="PANTHER" id="PTHR30050">
    <property type="entry name" value="CHROMOSOMAL REPLICATION INITIATOR PROTEIN DNAA"/>
    <property type="match status" value="1"/>
</dbReference>
<keyword evidence="3" id="KW-1185">Reference proteome</keyword>
<sequence>MIQQERLNEVFQTFGWVRIPEVLHQLAEEASRDNISYLEFLDKLLSEELLSKQERAVQMRKRLARLPFLKTLDQFDFSFQPSIDEKRIRDLSSLRFIEHQENLVFLGPPGVGKTHLAVSLGLKALENRYSVYFVTAHDMVQTLQQSCAKGTVQRRVKTFTKHQICLLLMRLDTEK</sequence>
<feature type="domain" description="IstB-like ATP-binding" evidence="1">
    <location>
        <begin position="22"/>
        <end position="166"/>
    </location>
</feature>
<evidence type="ECO:0000313" key="3">
    <source>
        <dbReference type="Proteomes" id="UP000294746"/>
    </source>
</evidence>
<protein>
    <submittedName>
        <fullName evidence="2">IstB-like ATP binding protein</fullName>
    </submittedName>
</protein>
<dbReference type="PANTHER" id="PTHR30050:SF4">
    <property type="entry name" value="ATP-BINDING PROTEIN RV3427C IN INSERTION SEQUENCE-RELATED"/>
    <property type="match status" value="1"/>
</dbReference>
<dbReference type="GO" id="GO:0005524">
    <property type="term" value="F:ATP binding"/>
    <property type="evidence" value="ECO:0007669"/>
    <property type="project" value="InterPro"/>
</dbReference>
<reference evidence="2 3" key="1">
    <citation type="submission" date="2019-03" db="EMBL/GenBank/DDBJ databases">
        <title>Genomic Encyclopedia of Type Strains, Phase IV (KMG-IV): sequencing the most valuable type-strain genomes for metagenomic binning, comparative biology and taxonomic classification.</title>
        <authorList>
            <person name="Goeker M."/>
        </authorList>
    </citation>
    <scope>NUCLEOTIDE SEQUENCE [LARGE SCALE GENOMIC DNA]</scope>
    <source>
        <strain evidence="2 3">DSM 46831</strain>
    </source>
</reference>
<dbReference type="Pfam" id="PF01695">
    <property type="entry name" value="IstB_IS21"/>
    <property type="match status" value="1"/>
</dbReference>
<dbReference type="CDD" id="cd00009">
    <property type="entry name" value="AAA"/>
    <property type="match status" value="1"/>
</dbReference>
<dbReference type="Gene3D" id="3.40.50.300">
    <property type="entry name" value="P-loop containing nucleotide triphosphate hydrolases"/>
    <property type="match status" value="1"/>
</dbReference>
<evidence type="ECO:0000313" key="2">
    <source>
        <dbReference type="EMBL" id="TCP64026.1"/>
    </source>
</evidence>
<gene>
    <name evidence="2" type="ORF">EDD57_14414</name>
</gene>
<dbReference type="InterPro" id="IPR027417">
    <property type="entry name" value="P-loop_NTPase"/>
</dbReference>
<dbReference type="AlphaFoldDB" id="A0A4V2SWZ1"/>
<dbReference type="Proteomes" id="UP000294746">
    <property type="component" value="Unassembled WGS sequence"/>
</dbReference>
<dbReference type="SUPFAM" id="SSF52540">
    <property type="entry name" value="P-loop containing nucleoside triphosphate hydrolases"/>
    <property type="match status" value="1"/>
</dbReference>
<name>A0A4V2SWZ1_9BACL</name>
<proteinExistence type="predicted"/>
<accession>A0A4V2SWZ1</accession>
<organism evidence="2 3">
    <name type="scientific">Baia soyae</name>
    <dbReference type="NCBI Taxonomy" id="1544746"/>
    <lineage>
        <taxon>Bacteria</taxon>
        <taxon>Bacillati</taxon>
        <taxon>Bacillota</taxon>
        <taxon>Bacilli</taxon>
        <taxon>Bacillales</taxon>
        <taxon>Thermoactinomycetaceae</taxon>
        <taxon>Baia</taxon>
    </lineage>
</organism>
<dbReference type="GO" id="GO:0006260">
    <property type="term" value="P:DNA replication"/>
    <property type="evidence" value="ECO:0007669"/>
    <property type="project" value="TreeGrafter"/>
</dbReference>
<dbReference type="InterPro" id="IPR002611">
    <property type="entry name" value="IstB_ATP-bd"/>
</dbReference>
<dbReference type="EMBL" id="SLXV01000044">
    <property type="protein sequence ID" value="TCP64026.1"/>
    <property type="molecule type" value="Genomic_DNA"/>
</dbReference>